<dbReference type="SMART" id="SM00743">
    <property type="entry name" value="Agenet"/>
    <property type="match status" value="2"/>
</dbReference>
<accession>A0AAD4SKM9</accession>
<evidence type="ECO:0000259" key="1">
    <source>
        <dbReference type="SMART" id="SM00743"/>
    </source>
</evidence>
<dbReference type="AlphaFoldDB" id="A0AAD4SKM9"/>
<keyword evidence="3" id="KW-1185">Reference proteome</keyword>
<reference evidence="2" key="1">
    <citation type="submission" date="2022-04" db="EMBL/GenBank/DDBJ databases">
        <title>A functionally conserved STORR gene fusion in Papaver species that diverged 16.8 million years ago.</title>
        <authorList>
            <person name="Catania T."/>
        </authorList>
    </citation>
    <scope>NUCLEOTIDE SEQUENCE</scope>
    <source>
        <strain evidence="2">S-188037</strain>
    </source>
</reference>
<proteinExistence type="predicted"/>
<gene>
    <name evidence="2" type="ORF">MKW98_010944</name>
</gene>
<sequence length="202" mass="23646">MGSFCEEDEVEIIGHEEGFWGSYYEAKIIKQTEKEDEYLIEYKTLLEDKKVTGEGDTVITDGADKVFLRETVNVKLIRPAPPQVEVSKFKIDDEVDVFDYEGWWVGRVTRVSEIRNKYTGTVKIRCYVWFDSTSEEIDYQFDKLRVHQEWTDNGSWVKQEKKTRNKRKFVKDSSSVLQQETKRIHTGTGTGIGFPSWTVDIY</sequence>
<dbReference type="InterPro" id="IPR014002">
    <property type="entry name" value="Agenet_dom_plant"/>
</dbReference>
<dbReference type="CDD" id="cd20405">
    <property type="entry name" value="Tudor_Agenet_AtDUF_rpt1_3"/>
    <property type="match status" value="1"/>
</dbReference>
<protein>
    <recommendedName>
        <fullName evidence="1">Agenet domain-containing protein</fullName>
    </recommendedName>
</protein>
<evidence type="ECO:0000313" key="3">
    <source>
        <dbReference type="Proteomes" id="UP001202328"/>
    </source>
</evidence>
<feature type="domain" description="Agenet" evidence="1">
    <location>
        <begin position="2"/>
        <end position="85"/>
    </location>
</feature>
<organism evidence="2 3">
    <name type="scientific">Papaver atlanticum</name>
    <dbReference type="NCBI Taxonomy" id="357466"/>
    <lineage>
        <taxon>Eukaryota</taxon>
        <taxon>Viridiplantae</taxon>
        <taxon>Streptophyta</taxon>
        <taxon>Embryophyta</taxon>
        <taxon>Tracheophyta</taxon>
        <taxon>Spermatophyta</taxon>
        <taxon>Magnoliopsida</taxon>
        <taxon>Ranunculales</taxon>
        <taxon>Papaveraceae</taxon>
        <taxon>Papaveroideae</taxon>
        <taxon>Papaver</taxon>
    </lineage>
</organism>
<evidence type="ECO:0000313" key="2">
    <source>
        <dbReference type="EMBL" id="KAI3912000.1"/>
    </source>
</evidence>
<dbReference type="InterPro" id="IPR008395">
    <property type="entry name" value="Agenet-like_dom"/>
</dbReference>
<dbReference type="EMBL" id="JAJJMB010009862">
    <property type="protein sequence ID" value="KAI3912000.1"/>
    <property type="molecule type" value="Genomic_DNA"/>
</dbReference>
<dbReference type="Pfam" id="PF05641">
    <property type="entry name" value="Agenet"/>
    <property type="match status" value="1"/>
</dbReference>
<comment type="caution">
    <text evidence="2">The sequence shown here is derived from an EMBL/GenBank/DDBJ whole genome shotgun (WGS) entry which is preliminary data.</text>
</comment>
<name>A0AAD4SKM9_9MAGN</name>
<feature type="domain" description="Agenet" evidence="1">
    <location>
        <begin position="87"/>
        <end position="152"/>
    </location>
</feature>
<dbReference type="PANTHER" id="PTHR31917">
    <property type="entry name" value="AGENET DOMAIN-CONTAINING PROTEIN-RELATED"/>
    <property type="match status" value="1"/>
</dbReference>
<dbReference type="Proteomes" id="UP001202328">
    <property type="component" value="Unassembled WGS sequence"/>
</dbReference>
<dbReference type="PANTHER" id="PTHR31917:SF148">
    <property type="entry name" value="DUF724 DOMAIN-CONTAINING PROTEIN 2"/>
    <property type="match status" value="1"/>
</dbReference>